<dbReference type="EMBL" id="BAAATD010000005">
    <property type="protein sequence ID" value="GAA2605554.1"/>
    <property type="molecule type" value="Genomic_DNA"/>
</dbReference>
<proteinExistence type="predicted"/>
<evidence type="ECO:0000313" key="2">
    <source>
        <dbReference type="EMBL" id="GAA2605554.1"/>
    </source>
</evidence>
<evidence type="ECO:0000313" key="3">
    <source>
        <dbReference type="Proteomes" id="UP001501509"/>
    </source>
</evidence>
<comment type="caution">
    <text evidence="2">The sequence shown here is derived from an EMBL/GenBank/DDBJ whole genome shotgun (WGS) entry which is preliminary data.</text>
</comment>
<sequence>MSTNLISRRALTALLTGLALVCALAAGTSRPAHADDDPLAVCPGWVEQTIDPGLTVLPQFQTVKVEGRFVPCTGQLIDPEHVAADYTASASGTLSCTINVPITNASGTVRWQDEDGHHTGTSHFTGGITLSQRPLGENVGIVVATINSGEFAGRRLVLISARLTIDPVQCATTGVRKVAGPGSLEILPV</sequence>
<protein>
    <recommendedName>
        <fullName evidence="4">Ig-like domain-containing protein</fullName>
    </recommendedName>
</protein>
<dbReference type="InterPro" id="IPR006311">
    <property type="entry name" value="TAT_signal"/>
</dbReference>
<feature type="chain" id="PRO_5047478993" description="Ig-like domain-containing protein" evidence="1">
    <location>
        <begin position="35"/>
        <end position="189"/>
    </location>
</feature>
<feature type="signal peptide" evidence="1">
    <location>
        <begin position="1"/>
        <end position="34"/>
    </location>
</feature>
<dbReference type="Proteomes" id="UP001501509">
    <property type="component" value="Unassembled WGS sequence"/>
</dbReference>
<name>A0ABP6C775_9ACTN</name>
<reference evidence="3" key="1">
    <citation type="journal article" date="2019" name="Int. J. Syst. Evol. Microbiol.">
        <title>The Global Catalogue of Microorganisms (GCM) 10K type strain sequencing project: providing services to taxonomists for standard genome sequencing and annotation.</title>
        <authorList>
            <consortium name="The Broad Institute Genomics Platform"/>
            <consortium name="The Broad Institute Genome Sequencing Center for Infectious Disease"/>
            <person name="Wu L."/>
            <person name="Ma J."/>
        </authorList>
    </citation>
    <scope>NUCLEOTIDE SEQUENCE [LARGE SCALE GENOMIC DNA]</scope>
    <source>
        <strain evidence="3">JCM 6833</strain>
    </source>
</reference>
<evidence type="ECO:0008006" key="4">
    <source>
        <dbReference type="Google" id="ProtNLM"/>
    </source>
</evidence>
<evidence type="ECO:0000256" key="1">
    <source>
        <dbReference type="SAM" id="SignalP"/>
    </source>
</evidence>
<accession>A0ABP6C775</accession>
<organism evidence="2 3">
    <name type="scientific">Actinomadura fulvescens</name>
    <dbReference type="NCBI Taxonomy" id="46160"/>
    <lineage>
        <taxon>Bacteria</taxon>
        <taxon>Bacillati</taxon>
        <taxon>Actinomycetota</taxon>
        <taxon>Actinomycetes</taxon>
        <taxon>Streptosporangiales</taxon>
        <taxon>Thermomonosporaceae</taxon>
        <taxon>Actinomadura</taxon>
    </lineage>
</organism>
<keyword evidence="1" id="KW-0732">Signal</keyword>
<gene>
    <name evidence="2" type="ORF">GCM10010411_44660</name>
</gene>
<dbReference type="RefSeq" id="WP_344543687.1">
    <property type="nucleotide sequence ID" value="NZ_BAAATD010000005.1"/>
</dbReference>
<dbReference type="PROSITE" id="PS51318">
    <property type="entry name" value="TAT"/>
    <property type="match status" value="1"/>
</dbReference>
<keyword evidence="3" id="KW-1185">Reference proteome</keyword>